<keyword evidence="3" id="KW-1185">Reference proteome</keyword>
<dbReference type="InParanoid" id="B8CBP9"/>
<dbReference type="eggNOG" id="KOG0940">
    <property type="taxonomic scope" value="Eukaryota"/>
</dbReference>
<protein>
    <submittedName>
        <fullName evidence="2">Uncharacterized protein</fullName>
    </submittedName>
</protein>
<evidence type="ECO:0000313" key="2">
    <source>
        <dbReference type="EMBL" id="EED89169.1"/>
    </source>
</evidence>
<dbReference type="Proteomes" id="UP000001449">
    <property type="component" value="Chromosome 13"/>
</dbReference>
<dbReference type="KEGG" id="tps:THAPSDRAFT_9569"/>
<feature type="region of interest" description="Disordered" evidence="1">
    <location>
        <begin position="1"/>
        <end position="93"/>
    </location>
</feature>
<dbReference type="EMBL" id="CM000648">
    <property type="protein sequence ID" value="EED89169.1"/>
    <property type="molecule type" value="Genomic_DNA"/>
</dbReference>
<evidence type="ECO:0000313" key="3">
    <source>
        <dbReference type="Proteomes" id="UP000001449"/>
    </source>
</evidence>
<feature type="compositionally biased region" description="Basic and acidic residues" evidence="1">
    <location>
        <begin position="44"/>
        <end position="57"/>
    </location>
</feature>
<dbReference type="PaxDb" id="35128-Thaps9569"/>
<dbReference type="RefSeq" id="XP_002293433.1">
    <property type="nucleotide sequence ID" value="XM_002293397.1"/>
</dbReference>
<feature type="compositionally biased region" description="Gly residues" evidence="1">
    <location>
        <begin position="156"/>
        <end position="171"/>
    </location>
</feature>
<feature type="compositionally biased region" description="Low complexity" evidence="1">
    <location>
        <begin position="59"/>
        <end position="83"/>
    </location>
</feature>
<name>B8CBP9_THAPS</name>
<reference evidence="2 3" key="2">
    <citation type="journal article" date="2008" name="Nature">
        <title>The Phaeodactylum genome reveals the evolutionary history of diatom genomes.</title>
        <authorList>
            <person name="Bowler C."/>
            <person name="Allen A.E."/>
            <person name="Badger J.H."/>
            <person name="Grimwood J."/>
            <person name="Jabbari K."/>
            <person name="Kuo A."/>
            <person name="Maheswari U."/>
            <person name="Martens C."/>
            <person name="Maumus F."/>
            <person name="Otillar R.P."/>
            <person name="Rayko E."/>
            <person name="Salamov A."/>
            <person name="Vandepoele K."/>
            <person name="Beszteri B."/>
            <person name="Gruber A."/>
            <person name="Heijde M."/>
            <person name="Katinka M."/>
            <person name="Mock T."/>
            <person name="Valentin K."/>
            <person name="Verret F."/>
            <person name="Berges J.A."/>
            <person name="Brownlee C."/>
            <person name="Cadoret J.P."/>
            <person name="Chiovitti A."/>
            <person name="Choi C.J."/>
            <person name="Coesel S."/>
            <person name="De Martino A."/>
            <person name="Detter J.C."/>
            <person name="Durkin C."/>
            <person name="Falciatore A."/>
            <person name="Fournet J."/>
            <person name="Haruta M."/>
            <person name="Huysman M.J."/>
            <person name="Jenkins B.D."/>
            <person name="Jiroutova K."/>
            <person name="Jorgensen R.E."/>
            <person name="Joubert Y."/>
            <person name="Kaplan A."/>
            <person name="Kroger N."/>
            <person name="Kroth P.G."/>
            <person name="La Roche J."/>
            <person name="Lindquist E."/>
            <person name="Lommer M."/>
            <person name="Martin-Jezequel V."/>
            <person name="Lopez P.J."/>
            <person name="Lucas S."/>
            <person name="Mangogna M."/>
            <person name="McGinnis K."/>
            <person name="Medlin L.K."/>
            <person name="Montsant A."/>
            <person name="Oudot-Le Secq M.P."/>
            <person name="Napoli C."/>
            <person name="Obornik M."/>
            <person name="Parker M.S."/>
            <person name="Petit J.L."/>
            <person name="Porcel B.M."/>
            <person name="Poulsen N."/>
            <person name="Robison M."/>
            <person name="Rychlewski L."/>
            <person name="Rynearson T.A."/>
            <person name="Schmutz J."/>
            <person name="Shapiro H."/>
            <person name="Siaut M."/>
            <person name="Stanley M."/>
            <person name="Sussman M.R."/>
            <person name="Taylor A.R."/>
            <person name="Vardi A."/>
            <person name="von Dassow P."/>
            <person name="Vyverman W."/>
            <person name="Willis A."/>
            <person name="Wyrwicz L.S."/>
            <person name="Rokhsar D.S."/>
            <person name="Weissenbach J."/>
            <person name="Armbrust E.V."/>
            <person name="Green B.R."/>
            <person name="Van de Peer Y."/>
            <person name="Grigoriev I.V."/>
        </authorList>
    </citation>
    <scope>NUCLEOTIDE SEQUENCE [LARGE SCALE GENOMIC DNA]</scope>
    <source>
        <strain evidence="2 3">CCMP1335</strain>
    </source>
</reference>
<gene>
    <name evidence="2" type="ORF">THAPSDRAFT_9569</name>
</gene>
<dbReference type="GeneID" id="7447863"/>
<organism evidence="2 3">
    <name type="scientific">Thalassiosira pseudonana</name>
    <name type="common">Marine diatom</name>
    <name type="synonym">Cyclotella nana</name>
    <dbReference type="NCBI Taxonomy" id="35128"/>
    <lineage>
        <taxon>Eukaryota</taxon>
        <taxon>Sar</taxon>
        <taxon>Stramenopiles</taxon>
        <taxon>Ochrophyta</taxon>
        <taxon>Bacillariophyta</taxon>
        <taxon>Coscinodiscophyceae</taxon>
        <taxon>Thalassiosirophycidae</taxon>
        <taxon>Thalassiosirales</taxon>
        <taxon>Thalassiosiraceae</taxon>
        <taxon>Thalassiosira</taxon>
    </lineage>
</organism>
<sequence>MFGRKKPSGDKDKNPKRQPSGDTSADGTPEPSSSSSKSRKSSSKSKEKKSSSKDKSRSSKSSSDASSKASAAAAGSSSAKSSSNSNNGPGAVSISSNTAVFRVLVPANVRPGDEFQVYAGSRIVRVKCPADSRPGQSLQITVPVDPNDERGKDGGKGGSGGGAAGGGGGGLPDVLRDSDNVTKIPNQTLAPGEQPAYMVRIPEGVRGGTQFPVTINGQQLMVTCPNMARPGMSVRIVPPPPPDNANGGAGGGSGGQSATNLMNRPPGRIANPNKQNDKTQMFEVVVPKGVKPGQPFALLAGGVRVLVTCPKNATSGQKIRFHLPIGLVNRPDGPKSKLAEIKLSYDKDGWTRTIRATDMKFQWTRFDHQGGVDTRTRFDTERSAYVRKLEFFGSDSDRMRTGKVSLVTPEKGVVDSKIKSANGQDLVSYSDIASAQMKSYEDKIQ</sequence>
<dbReference type="HOGENOM" id="CLU_616235_0_0_1"/>
<evidence type="ECO:0000256" key="1">
    <source>
        <dbReference type="SAM" id="MobiDB-lite"/>
    </source>
</evidence>
<accession>B8CBP9</accession>
<feature type="region of interest" description="Disordered" evidence="1">
    <location>
        <begin position="130"/>
        <end position="191"/>
    </location>
</feature>
<dbReference type="AlphaFoldDB" id="B8CBP9"/>
<feature type="compositionally biased region" description="Polar residues" evidence="1">
    <location>
        <begin position="84"/>
        <end position="93"/>
    </location>
</feature>
<proteinExistence type="predicted"/>
<feature type="region of interest" description="Disordered" evidence="1">
    <location>
        <begin position="240"/>
        <end position="275"/>
    </location>
</feature>
<feature type="non-terminal residue" evidence="2">
    <location>
        <position position="445"/>
    </location>
</feature>
<reference evidence="2 3" key="1">
    <citation type="journal article" date="2004" name="Science">
        <title>The genome of the diatom Thalassiosira pseudonana: ecology, evolution, and metabolism.</title>
        <authorList>
            <person name="Armbrust E.V."/>
            <person name="Berges J.A."/>
            <person name="Bowler C."/>
            <person name="Green B.R."/>
            <person name="Martinez D."/>
            <person name="Putnam N.H."/>
            <person name="Zhou S."/>
            <person name="Allen A.E."/>
            <person name="Apt K.E."/>
            <person name="Bechner M."/>
            <person name="Brzezinski M.A."/>
            <person name="Chaal B.K."/>
            <person name="Chiovitti A."/>
            <person name="Davis A.K."/>
            <person name="Demarest M.S."/>
            <person name="Detter J.C."/>
            <person name="Glavina T."/>
            <person name="Goodstein D."/>
            <person name="Hadi M.Z."/>
            <person name="Hellsten U."/>
            <person name="Hildebrand M."/>
            <person name="Jenkins B.D."/>
            <person name="Jurka J."/>
            <person name="Kapitonov V.V."/>
            <person name="Kroger N."/>
            <person name="Lau W.W."/>
            <person name="Lane T.W."/>
            <person name="Larimer F.W."/>
            <person name="Lippmeier J.C."/>
            <person name="Lucas S."/>
            <person name="Medina M."/>
            <person name="Montsant A."/>
            <person name="Obornik M."/>
            <person name="Parker M.S."/>
            <person name="Palenik B."/>
            <person name="Pazour G.J."/>
            <person name="Richardson P.M."/>
            <person name="Rynearson T.A."/>
            <person name="Saito M.A."/>
            <person name="Schwartz D.C."/>
            <person name="Thamatrakoln K."/>
            <person name="Valentin K."/>
            <person name="Vardi A."/>
            <person name="Wilkerson F.P."/>
            <person name="Rokhsar D.S."/>
        </authorList>
    </citation>
    <scope>NUCLEOTIDE SEQUENCE [LARGE SCALE GENOMIC DNA]</scope>
    <source>
        <strain evidence="2 3">CCMP1335</strain>
    </source>
</reference>